<accession>A0A1G1Y7Q6</accession>
<dbReference type="Proteomes" id="UP000178432">
    <property type="component" value="Unassembled WGS sequence"/>
</dbReference>
<organism evidence="10 11">
    <name type="scientific">Candidatus Buchananbacteria bacterium RIFCSPHIGHO2_01_FULL_46_12</name>
    <dbReference type="NCBI Taxonomy" id="1797536"/>
    <lineage>
        <taxon>Bacteria</taxon>
        <taxon>Candidatus Buchananiibacteriota</taxon>
    </lineage>
</organism>
<keyword evidence="4" id="KW-0548">Nucleotidyltransferase</keyword>
<dbReference type="CDD" id="cd02540">
    <property type="entry name" value="GT2_GlmU_N_bac"/>
    <property type="match status" value="1"/>
</dbReference>
<dbReference type="EMBL" id="MHIF01000014">
    <property type="protein sequence ID" value="OGY48369.1"/>
    <property type="molecule type" value="Genomic_DNA"/>
</dbReference>
<dbReference type="AlphaFoldDB" id="A0A1G1Y7Q6"/>
<evidence type="ECO:0000256" key="1">
    <source>
        <dbReference type="ARBA" id="ARBA00007707"/>
    </source>
</evidence>
<evidence type="ECO:0000313" key="11">
    <source>
        <dbReference type="Proteomes" id="UP000178432"/>
    </source>
</evidence>
<reference evidence="10 11" key="1">
    <citation type="journal article" date="2016" name="Nat. Commun.">
        <title>Thousands of microbial genomes shed light on interconnected biogeochemical processes in an aquifer system.</title>
        <authorList>
            <person name="Anantharaman K."/>
            <person name="Brown C.T."/>
            <person name="Hug L.A."/>
            <person name="Sharon I."/>
            <person name="Castelle C.J."/>
            <person name="Probst A.J."/>
            <person name="Thomas B.C."/>
            <person name="Singh A."/>
            <person name="Wilkins M.J."/>
            <person name="Karaoz U."/>
            <person name="Brodie E.L."/>
            <person name="Williams K.H."/>
            <person name="Hubbard S.S."/>
            <person name="Banfield J.F."/>
        </authorList>
    </citation>
    <scope>NUCLEOTIDE SEQUENCE [LARGE SCALE GENOMIC DNA]</scope>
</reference>
<dbReference type="PANTHER" id="PTHR43584">
    <property type="entry name" value="NUCLEOTIDYL TRANSFERASE"/>
    <property type="match status" value="1"/>
</dbReference>
<dbReference type="GO" id="GO:0019134">
    <property type="term" value="F:glucosamine-1-phosphate N-acetyltransferase activity"/>
    <property type="evidence" value="ECO:0007669"/>
    <property type="project" value="UniProtKB-EC"/>
</dbReference>
<comment type="function">
    <text evidence="8">Catalyzes the last two sequential reactions in the de novo biosynthetic pathway for UDP-N-acetylglucosamine (UDP-GlcNAc). The C-terminal domain catalyzes the transfer of acetyl group from acetyl coenzyme A to glucosamine-1-phosphate (GlcN-1-P) to produce N-acetylglucosamine-1-phosphate (GlcNAc-1-P), which is converted into UDP-GlcNAc by the transfer of uridine 5-monophosphate (from uridine 5-triphosphate), a reaction catalyzed by the N-terminal domain.</text>
</comment>
<keyword evidence="5" id="KW-0012">Acyltransferase</keyword>
<dbReference type="Gene3D" id="3.90.550.10">
    <property type="entry name" value="Spore Coat Polysaccharide Biosynthesis Protein SpsA, Chain A"/>
    <property type="match status" value="1"/>
</dbReference>
<proteinExistence type="inferred from homology"/>
<comment type="catalytic activity">
    <reaction evidence="6">
        <text>alpha-D-glucosamine 1-phosphate + acetyl-CoA = N-acetyl-alpha-D-glucosamine 1-phosphate + CoA + H(+)</text>
        <dbReference type="Rhea" id="RHEA:13725"/>
        <dbReference type="ChEBI" id="CHEBI:15378"/>
        <dbReference type="ChEBI" id="CHEBI:57287"/>
        <dbReference type="ChEBI" id="CHEBI:57288"/>
        <dbReference type="ChEBI" id="CHEBI:57776"/>
        <dbReference type="ChEBI" id="CHEBI:58516"/>
        <dbReference type="EC" id="2.3.1.157"/>
    </reaction>
</comment>
<keyword evidence="3" id="KW-0808">Transferase</keyword>
<comment type="similarity">
    <text evidence="1">In the C-terminal section; belongs to the transferase hexapeptide repeat family.</text>
</comment>
<gene>
    <name evidence="10" type="ORF">A2663_03630</name>
</gene>
<protein>
    <recommendedName>
        <fullName evidence="9">MobA-like NTP transferase domain-containing protein</fullName>
    </recommendedName>
</protein>
<evidence type="ECO:0000256" key="2">
    <source>
        <dbReference type="ARBA" id="ARBA00007947"/>
    </source>
</evidence>
<comment type="similarity">
    <text evidence="2">In the N-terminal section; belongs to the N-acetylglucosamine-1-phosphate uridyltransferase family.</text>
</comment>
<dbReference type="SUPFAM" id="SSF53448">
    <property type="entry name" value="Nucleotide-diphospho-sugar transferases"/>
    <property type="match status" value="1"/>
</dbReference>
<dbReference type="GO" id="GO:0003977">
    <property type="term" value="F:UDP-N-acetylglucosamine diphosphorylase activity"/>
    <property type="evidence" value="ECO:0007669"/>
    <property type="project" value="UniProtKB-EC"/>
</dbReference>
<evidence type="ECO:0000256" key="8">
    <source>
        <dbReference type="ARBA" id="ARBA00049628"/>
    </source>
</evidence>
<evidence type="ECO:0000256" key="5">
    <source>
        <dbReference type="ARBA" id="ARBA00023315"/>
    </source>
</evidence>
<dbReference type="InterPro" id="IPR029044">
    <property type="entry name" value="Nucleotide-diphossugar_trans"/>
</dbReference>
<name>A0A1G1Y7Q6_9BACT</name>
<comment type="caution">
    <text evidence="10">The sequence shown here is derived from an EMBL/GenBank/DDBJ whole genome shotgun (WGS) entry which is preliminary data.</text>
</comment>
<sequence>MDKIKIIILAAGAGKRMGEPELPKVLIELNGRPLINYLLAAVKKSGIDSRPVIVVGQKAELVKETLGPEYDYVLQAEQLGTGHAVMRAKSLLENKAENILVLYGDQPLLNFETINNLAGVHLASGKVLTMGTVLVPDFSDWRAGFFDFGRVGRDESGKVIGIIEKKDAAPEQLAIKEVNPSYFCFQAGWLWQNLEKIKNDNQQKEYYLTDLIKIARQQGEEIATVPIEPKEAAGVNTEEQLKLIEKLMK</sequence>
<dbReference type="InterPro" id="IPR025877">
    <property type="entry name" value="MobA-like_NTP_Trfase"/>
</dbReference>
<evidence type="ECO:0000256" key="3">
    <source>
        <dbReference type="ARBA" id="ARBA00022679"/>
    </source>
</evidence>
<dbReference type="InterPro" id="IPR050065">
    <property type="entry name" value="GlmU-like"/>
</dbReference>
<evidence type="ECO:0000259" key="9">
    <source>
        <dbReference type="Pfam" id="PF12804"/>
    </source>
</evidence>
<dbReference type="Pfam" id="PF12804">
    <property type="entry name" value="NTP_transf_3"/>
    <property type="match status" value="1"/>
</dbReference>
<evidence type="ECO:0000313" key="10">
    <source>
        <dbReference type="EMBL" id="OGY48369.1"/>
    </source>
</evidence>
<evidence type="ECO:0000256" key="7">
    <source>
        <dbReference type="ARBA" id="ARBA00048493"/>
    </source>
</evidence>
<evidence type="ECO:0000256" key="6">
    <source>
        <dbReference type="ARBA" id="ARBA00048247"/>
    </source>
</evidence>
<comment type="catalytic activity">
    <reaction evidence="7">
        <text>N-acetyl-alpha-D-glucosamine 1-phosphate + UTP + H(+) = UDP-N-acetyl-alpha-D-glucosamine + diphosphate</text>
        <dbReference type="Rhea" id="RHEA:13509"/>
        <dbReference type="ChEBI" id="CHEBI:15378"/>
        <dbReference type="ChEBI" id="CHEBI:33019"/>
        <dbReference type="ChEBI" id="CHEBI:46398"/>
        <dbReference type="ChEBI" id="CHEBI:57705"/>
        <dbReference type="ChEBI" id="CHEBI:57776"/>
        <dbReference type="EC" id="2.7.7.23"/>
    </reaction>
</comment>
<feature type="domain" description="MobA-like NTP transferase" evidence="9">
    <location>
        <begin position="7"/>
        <end position="125"/>
    </location>
</feature>
<evidence type="ECO:0000256" key="4">
    <source>
        <dbReference type="ARBA" id="ARBA00022695"/>
    </source>
</evidence>
<dbReference type="PANTHER" id="PTHR43584:SF3">
    <property type="entry name" value="BIFUNCTIONAL PROTEIN GLMU"/>
    <property type="match status" value="1"/>
</dbReference>